<proteinExistence type="predicted"/>
<dbReference type="PANTHER" id="PTHR43767:SF1">
    <property type="entry name" value="NONRIBOSOMAL PEPTIDE SYNTHASE PES1 (EUROFUNG)-RELATED"/>
    <property type="match status" value="1"/>
</dbReference>
<dbReference type="InterPro" id="IPR050237">
    <property type="entry name" value="ATP-dep_AMP-bd_enzyme"/>
</dbReference>
<dbReference type="SUPFAM" id="SSF56801">
    <property type="entry name" value="Acetyl-CoA synthetase-like"/>
    <property type="match status" value="1"/>
</dbReference>
<evidence type="ECO:0000313" key="3">
    <source>
        <dbReference type="EMBL" id="SHF42472.1"/>
    </source>
</evidence>
<name>A0A1M5BJV3_9BACT</name>
<dbReference type="Gene3D" id="3.40.50.980">
    <property type="match status" value="1"/>
</dbReference>
<dbReference type="RefSeq" id="WP_218588420.1">
    <property type="nucleotide sequence ID" value="NZ_FQVB01000017.1"/>
</dbReference>
<protein>
    <submittedName>
        <fullName evidence="3">AMP-binding enzyme</fullName>
    </submittedName>
</protein>
<evidence type="ECO:0000259" key="2">
    <source>
        <dbReference type="Pfam" id="PF00501"/>
    </source>
</evidence>
<keyword evidence="4" id="KW-1185">Reference proteome</keyword>
<dbReference type="Proteomes" id="UP000184076">
    <property type="component" value="Unassembled WGS sequence"/>
</dbReference>
<dbReference type="STRING" id="1121391.SAMN02745206_01959"/>
<feature type="domain" description="AMP-dependent synthetase/ligase" evidence="2">
    <location>
        <begin position="8"/>
        <end position="110"/>
    </location>
</feature>
<dbReference type="InterPro" id="IPR000873">
    <property type="entry name" value="AMP-dep_synth/lig_dom"/>
</dbReference>
<sequence length="150" mass="15918">MNLVEMVDRNARKFGSKDAIRYQGRGVSFRELKDRAERAAGVLQARGIEPGDVVAVMSQNTPDFVTTFFGAQKAGAAVVPVNHKLAAPEVRYILEHSGAKIFLFDGSLAQNGERPQPSHPPDRPGQPGSGPAPAGGTAGIRTGVPARGRF</sequence>
<accession>A0A1M5BJV3</accession>
<dbReference type="AlphaFoldDB" id="A0A1M5BJV3"/>
<reference evidence="4" key="1">
    <citation type="submission" date="2016-11" db="EMBL/GenBank/DDBJ databases">
        <authorList>
            <person name="Varghese N."/>
            <person name="Submissions S."/>
        </authorList>
    </citation>
    <scope>NUCLEOTIDE SEQUENCE [LARGE SCALE GENOMIC DNA]</scope>
    <source>
        <strain evidence="4">DSM 9756</strain>
    </source>
</reference>
<evidence type="ECO:0000256" key="1">
    <source>
        <dbReference type="SAM" id="MobiDB-lite"/>
    </source>
</evidence>
<gene>
    <name evidence="3" type="ORF">SAMN02745206_01959</name>
</gene>
<evidence type="ECO:0000313" key="4">
    <source>
        <dbReference type="Proteomes" id="UP000184076"/>
    </source>
</evidence>
<feature type="region of interest" description="Disordered" evidence="1">
    <location>
        <begin position="109"/>
        <end position="150"/>
    </location>
</feature>
<dbReference type="PANTHER" id="PTHR43767">
    <property type="entry name" value="LONG-CHAIN-FATTY-ACID--COA LIGASE"/>
    <property type="match status" value="1"/>
</dbReference>
<organism evidence="3 4">
    <name type="scientific">Desulfacinum infernum DSM 9756</name>
    <dbReference type="NCBI Taxonomy" id="1121391"/>
    <lineage>
        <taxon>Bacteria</taxon>
        <taxon>Pseudomonadati</taxon>
        <taxon>Thermodesulfobacteriota</taxon>
        <taxon>Syntrophobacteria</taxon>
        <taxon>Syntrophobacterales</taxon>
        <taxon>Syntrophobacteraceae</taxon>
        <taxon>Desulfacinum</taxon>
    </lineage>
</organism>
<dbReference type="Pfam" id="PF00501">
    <property type="entry name" value="AMP-binding"/>
    <property type="match status" value="1"/>
</dbReference>
<feature type="compositionally biased region" description="Low complexity" evidence="1">
    <location>
        <begin position="125"/>
        <end position="135"/>
    </location>
</feature>
<dbReference type="EMBL" id="FQVB01000017">
    <property type="protein sequence ID" value="SHF42472.1"/>
    <property type="molecule type" value="Genomic_DNA"/>
</dbReference>